<reference evidence="2 3" key="1">
    <citation type="submission" date="2018-07" db="EMBL/GenBank/DDBJ databases">
        <title>Pseudomonas laoshanensis sp. nov., isolated from soil.</title>
        <authorList>
            <person name="Sun J."/>
            <person name="Yu L."/>
            <person name="Wang M."/>
            <person name="Zhang C."/>
        </authorList>
    </citation>
    <scope>NUCLEOTIDE SEQUENCE [LARGE SCALE GENOMIC DNA]</scope>
    <source>
        <strain evidence="2 3">Y22</strain>
    </source>
</reference>
<evidence type="ECO:0000256" key="1">
    <source>
        <dbReference type="SAM" id="SignalP"/>
    </source>
</evidence>
<feature type="signal peptide" evidence="1">
    <location>
        <begin position="1"/>
        <end position="19"/>
    </location>
</feature>
<sequence>MKKAIYGALLLGSTLLLSACSSGPSEKDVKALLEAQMEQMSAMLGELGGESMSGMLKVEIHDVTLHSCEEERTDVYRCDVEVDATAPVVGRSVQRSEMLMAKSKDGWIQAQ</sequence>
<dbReference type="Proteomes" id="UP000463138">
    <property type="component" value="Unassembled WGS sequence"/>
</dbReference>
<evidence type="ECO:0008006" key="4">
    <source>
        <dbReference type="Google" id="ProtNLM"/>
    </source>
</evidence>
<dbReference type="RefSeq" id="WP_096344882.1">
    <property type="nucleotide sequence ID" value="NZ_QOVF01000001.1"/>
</dbReference>
<comment type="caution">
    <text evidence="2">The sequence shown here is derived from an EMBL/GenBank/DDBJ whole genome shotgun (WGS) entry which is preliminary data.</text>
</comment>
<gene>
    <name evidence="2" type="ORF">DT594_04935</name>
</gene>
<dbReference type="OrthoDB" id="6893093at2"/>
<dbReference type="PROSITE" id="PS51257">
    <property type="entry name" value="PROKAR_LIPOPROTEIN"/>
    <property type="match status" value="1"/>
</dbReference>
<dbReference type="AlphaFoldDB" id="A0A7V7GXA3"/>
<keyword evidence="1" id="KW-0732">Signal</keyword>
<evidence type="ECO:0000313" key="3">
    <source>
        <dbReference type="Proteomes" id="UP000463138"/>
    </source>
</evidence>
<keyword evidence="3" id="KW-1185">Reference proteome</keyword>
<evidence type="ECO:0000313" key="2">
    <source>
        <dbReference type="EMBL" id="KAA0696675.1"/>
    </source>
</evidence>
<organism evidence="2 3">
    <name type="scientific">Halopseudomonas laoshanensis</name>
    <dbReference type="NCBI Taxonomy" id="2268758"/>
    <lineage>
        <taxon>Bacteria</taxon>
        <taxon>Pseudomonadati</taxon>
        <taxon>Pseudomonadota</taxon>
        <taxon>Gammaproteobacteria</taxon>
        <taxon>Pseudomonadales</taxon>
        <taxon>Pseudomonadaceae</taxon>
        <taxon>Halopseudomonas</taxon>
    </lineage>
</organism>
<accession>A0A7V7GXA3</accession>
<dbReference type="EMBL" id="QOVF01000001">
    <property type="protein sequence ID" value="KAA0696675.1"/>
    <property type="molecule type" value="Genomic_DNA"/>
</dbReference>
<protein>
    <recommendedName>
        <fullName evidence="4">Lipoprotein</fullName>
    </recommendedName>
</protein>
<feature type="chain" id="PRO_5031138727" description="Lipoprotein" evidence="1">
    <location>
        <begin position="20"/>
        <end position="111"/>
    </location>
</feature>
<name>A0A7V7GXA3_9GAMM</name>
<proteinExistence type="predicted"/>